<dbReference type="InterPro" id="IPR039057">
    <property type="entry name" value="Spo22/ZIP4"/>
</dbReference>
<keyword evidence="1" id="KW-0469">Meiosis</keyword>
<reference evidence="2 3" key="1">
    <citation type="submission" date="2021-02" db="EMBL/GenBank/DDBJ databases">
        <title>Genome assembly of Pseudopithomyces chartarum.</title>
        <authorList>
            <person name="Jauregui R."/>
            <person name="Singh J."/>
            <person name="Voisey C."/>
        </authorList>
    </citation>
    <scope>NUCLEOTIDE SEQUENCE [LARGE SCALE GENOMIC DNA]</scope>
    <source>
        <strain evidence="2 3">AGR01</strain>
    </source>
</reference>
<proteinExistence type="predicted"/>
<dbReference type="GO" id="GO:0090173">
    <property type="term" value="P:regulation of synaptonemal complex assembly"/>
    <property type="evidence" value="ECO:0007669"/>
    <property type="project" value="InterPro"/>
</dbReference>
<dbReference type="EMBL" id="WVTA01000003">
    <property type="protein sequence ID" value="KAK3215165.1"/>
    <property type="molecule type" value="Genomic_DNA"/>
</dbReference>
<accession>A0AAN6RJ33</accession>
<dbReference type="PANTHER" id="PTHR40375">
    <property type="entry name" value="SPORULATION-SPECIFIC PROTEIN 22"/>
    <property type="match status" value="1"/>
</dbReference>
<evidence type="ECO:0008006" key="4">
    <source>
        <dbReference type="Google" id="ProtNLM"/>
    </source>
</evidence>
<evidence type="ECO:0000256" key="1">
    <source>
        <dbReference type="ARBA" id="ARBA00023254"/>
    </source>
</evidence>
<evidence type="ECO:0000313" key="2">
    <source>
        <dbReference type="EMBL" id="KAK3215165.1"/>
    </source>
</evidence>
<dbReference type="GO" id="GO:0051321">
    <property type="term" value="P:meiotic cell cycle"/>
    <property type="evidence" value="ECO:0007669"/>
    <property type="project" value="UniProtKB-KW"/>
</dbReference>
<dbReference type="AlphaFoldDB" id="A0AAN6RJ33"/>
<dbReference type="InterPro" id="IPR013940">
    <property type="entry name" value="Spo22/ZIP4/TEX11"/>
</dbReference>
<organism evidence="2 3">
    <name type="scientific">Pseudopithomyces chartarum</name>
    <dbReference type="NCBI Taxonomy" id="1892770"/>
    <lineage>
        <taxon>Eukaryota</taxon>
        <taxon>Fungi</taxon>
        <taxon>Dikarya</taxon>
        <taxon>Ascomycota</taxon>
        <taxon>Pezizomycotina</taxon>
        <taxon>Dothideomycetes</taxon>
        <taxon>Pleosporomycetidae</taxon>
        <taxon>Pleosporales</taxon>
        <taxon>Massarineae</taxon>
        <taxon>Didymosphaeriaceae</taxon>
        <taxon>Pseudopithomyces</taxon>
    </lineage>
</organism>
<comment type="caution">
    <text evidence="2">The sequence shown here is derived from an EMBL/GenBank/DDBJ whole genome shotgun (WGS) entry which is preliminary data.</text>
</comment>
<protein>
    <recommendedName>
        <fullName evidence="4">Protein ZIP4 homolog</fullName>
    </recommendedName>
</protein>
<gene>
    <name evidence="2" type="ORF">GRF29_19g2446296</name>
</gene>
<name>A0AAN6RJ33_9PLEO</name>
<sequence>MAPSFPTARAEREKKVKLICSFASSIADRFAKPHDKSLLGELEAKIRMLPLPASAAVTAKREELESHAIDLWNLATRSRRDGSQADVWASGDVEYRNHAVGLLRVFSFLLLDSAGGHSVKSKERKNCIRLMKLALKAGRWCIENKAVDNATKVLVRAADYQQILGTEGETNDGAESELGERLCVEYFALRTALAWISDRMDIAEHMFTKCKGLSQFYTASLVENITDLFYEIGNDLLDKRNHESAVQWFERAYDILGAQEFETLSAEAVELRLSVMQSIVQANVKLKSGEGRAKAWHMLRSLETDYANKMSVSLLKLELLFSESTLDADQVYLVLNRMVHSIVLNDRNFKTIMHHIHKLKDHNDVTACKVIDALIEIRLFREENEAWVEKAIVTRVWITCTTFMAEGTTDQLRELFDMVLRNIKVPFSAQATHATQTLLWKQVEANFNQGQHQEAEAWKMILCALARHDHAAAREVYSKMSDPGKDDRVTRYLMYKAALQGSDPDLAVESLDVICRQSSDDTTLLYACVVEAQQSGNKRQGIVALERLLEKYNTAAPADVHLPALLRMTVRLLMSELFNDGSINQDIFEQICKTFEAASTHAKASQRRPRNPSREQFTNEEFQWFSKNTYNLAIKYCAEVPPQNLLRLLEACVEFIKLLQEGGHSSNDNDINLRLLFCYYLMTCTFVTLARAEDNRETCYQHYLQACKHGREFRTIGSRVIDKLSGSSQADMIAKHFQIVKLELEAALKREQWEELDDLFEQCWKYGGSGYYDTLADLVLVIYSCMSKTNVDSKYQSKVLCTLQKIINASAKSTTFDIVKMSRWIRCLFQIALTYDETVSLNCLDHAIRIASARRGMQTPVCFEEWVPETPPPTSPPRVSVDRDIEMTDDREKEPKHYPATELEWLATTSFNHAVDYYVQENDDRCRVWAEKALTLAEWADDGGRLKNVLVEKYKGLVWDKE</sequence>
<dbReference type="Proteomes" id="UP001280581">
    <property type="component" value="Unassembled WGS sequence"/>
</dbReference>
<keyword evidence="3" id="KW-1185">Reference proteome</keyword>
<dbReference type="PANTHER" id="PTHR40375:SF2">
    <property type="entry name" value="SPORULATION-SPECIFIC PROTEIN 22"/>
    <property type="match status" value="1"/>
</dbReference>
<dbReference type="Pfam" id="PF08631">
    <property type="entry name" value="SPO22"/>
    <property type="match status" value="1"/>
</dbReference>
<evidence type="ECO:0000313" key="3">
    <source>
        <dbReference type="Proteomes" id="UP001280581"/>
    </source>
</evidence>